<name>A0ACC2BJH0_DIPCM</name>
<reference evidence="2" key="1">
    <citation type="journal article" date="2024" name="Proc. Natl. Acad. Sci. U.S.A.">
        <title>Extraordinary preservation of gene collinearity over three hundred million years revealed in homosporous lycophytes.</title>
        <authorList>
            <person name="Li C."/>
            <person name="Wickell D."/>
            <person name="Kuo L.Y."/>
            <person name="Chen X."/>
            <person name="Nie B."/>
            <person name="Liao X."/>
            <person name="Peng D."/>
            <person name="Ji J."/>
            <person name="Jenkins J."/>
            <person name="Williams M."/>
            <person name="Shu S."/>
            <person name="Plott C."/>
            <person name="Barry K."/>
            <person name="Rajasekar S."/>
            <person name="Grimwood J."/>
            <person name="Han X."/>
            <person name="Sun S."/>
            <person name="Hou Z."/>
            <person name="He W."/>
            <person name="Dai G."/>
            <person name="Sun C."/>
            <person name="Schmutz J."/>
            <person name="Leebens-Mack J.H."/>
            <person name="Li F.W."/>
            <person name="Wang L."/>
        </authorList>
    </citation>
    <scope>NUCLEOTIDE SEQUENCE [LARGE SCALE GENOMIC DNA]</scope>
    <source>
        <strain evidence="2">cv. PW_Plant_1</strain>
    </source>
</reference>
<comment type="caution">
    <text evidence="1">The sequence shown here is derived from an EMBL/GenBank/DDBJ whole genome shotgun (WGS) entry which is preliminary data.</text>
</comment>
<keyword evidence="2" id="KW-1185">Reference proteome</keyword>
<proteinExistence type="predicted"/>
<gene>
    <name evidence="1" type="ORF">O6H91_15G069500</name>
</gene>
<accession>A0ACC2BJH0</accession>
<evidence type="ECO:0000313" key="2">
    <source>
        <dbReference type="Proteomes" id="UP001162992"/>
    </source>
</evidence>
<evidence type="ECO:0000313" key="1">
    <source>
        <dbReference type="EMBL" id="KAJ7529867.1"/>
    </source>
</evidence>
<protein>
    <submittedName>
        <fullName evidence="1">Uncharacterized protein</fullName>
    </submittedName>
</protein>
<dbReference type="Proteomes" id="UP001162992">
    <property type="component" value="Chromosome 15"/>
</dbReference>
<organism evidence="1 2">
    <name type="scientific">Diphasiastrum complanatum</name>
    <name type="common">Issler's clubmoss</name>
    <name type="synonym">Lycopodium complanatum</name>
    <dbReference type="NCBI Taxonomy" id="34168"/>
    <lineage>
        <taxon>Eukaryota</taxon>
        <taxon>Viridiplantae</taxon>
        <taxon>Streptophyta</taxon>
        <taxon>Embryophyta</taxon>
        <taxon>Tracheophyta</taxon>
        <taxon>Lycopodiopsida</taxon>
        <taxon>Lycopodiales</taxon>
        <taxon>Lycopodiaceae</taxon>
        <taxon>Lycopodioideae</taxon>
        <taxon>Diphasiastrum</taxon>
    </lineage>
</organism>
<dbReference type="EMBL" id="CM055106">
    <property type="protein sequence ID" value="KAJ7529867.1"/>
    <property type="molecule type" value="Genomic_DNA"/>
</dbReference>
<sequence>MATKLFALHSVLSTILFYALSVLFLMPSARGKVATVGGSKGWTNFDMTTSSSPNYQAWASSHNIFPGDVVVFNYAPLLHNVYSLPDKLAFDNCNFAMATVLDSGASGIFTWIAPSRAGLYYFACSKSFEGLGSHCTAGQKIAITVSPEPNALKRIADSSPVRAPEVSTPSPSPHSQSPSHSHPTSAPSPFHIPPVGSPHSPLHAPAHPPSHTPISSIPSIATPTLPPAPRVVPILAPAAHSITPVAPRASSPSPIHPPSTPPTLPPPPSHTPLPSPHSHAPTPTPSIPAHPAVHLPLTPTLPPAHTPTTSPVHSPSVPSRAPALTPTLPPAHTPTTSPVHPPSVPSRAPELTPTLPPAHTPTTPPLPSPSIPSKAPALLPASPVLQPAVSPELAPEDSPEAPVTSSPESFPAASPGPGGSKPKSAGTQSTPHWLSAFFLGWAVFFLLNQLQHGCSHTTDCLTNHHYGH</sequence>